<evidence type="ECO:0000313" key="2">
    <source>
        <dbReference type="EMBL" id="KAG8097536.1"/>
    </source>
</evidence>
<reference evidence="2" key="2">
    <citation type="submission" date="2021-02" db="EMBL/GenBank/DDBJ databases">
        <authorList>
            <person name="Kimball J.A."/>
            <person name="Haas M.W."/>
            <person name="Macchietto M."/>
            <person name="Kono T."/>
            <person name="Duquette J."/>
            <person name="Shao M."/>
        </authorList>
    </citation>
    <scope>NUCLEOTIDE SEQUENCE</scope>
    <source>
        <tissue evidence="2">Fresh leaf tissue</tissue>
    </source>
</reference>
<protein>
    <submittedName>
        <fullName evidence="2">Uncharacterized protein</fullName>
    </submittedName>
</protein>
<comment type="caution">
    <text evidence="2">The sequence shown here is derived from an EMBL/GenBank/DDBJ whole genome shotgun (WGS) entry which is preliminary data.</text>
</comment>
<gene>
    <name evidence="2" type="ORF">GUJ93_ZPchr0013g35852</name>
</gene>
<feature type="compositionally biased region" description="Basic and acidic residues" evidence="1">
    <location>
        <begin position="40"/>
        <end position="58"/>
    </location>
</feature>
<sequence>MALGDLMASRLVHSSSSSSTSSVSSSAAPSPAMPNHHLTSHVDERPVENGPEPLRRDADEETPAPAPTPMACLSQVAVLCEQRHEGFDEAAAAVAGPSTSGLVSKWRPKDRAQYDKHMVRLHGEDYDWRREPVDQMAVYSSEGGKSHGRYSIFNGVIDSRAVRAQKSAQSSQSSVRVGSSRRRSEENPEVVWLREEMRRRDEHSRQQQEYYIACLAQQQAMIQQLAQQHGGFDMSLFQPLPPPPPPLTPTSPESFRTPGQDGAFGANVDEAGGSGGAHDPNVGDQ</sequence>
<dbReference type="PANTHER" id="PTHR33157">
    <property type="entry name" value="AUTONOMOUS TRANSPOSABLE ELEMENT EN-1 MOSAIC PROTEIN-RELATED"/>
    <property type="match status" value="1"/>
</dbReference>
<dbReference type="Proteomes" id="UP000729402">
    <property type="component" value="Unassembled WGS sequence"/>
</dbReference>
<feature type="region of interest" description="Disordered" evidence="1">
    <location>
        <begin position="233"/>
        <end position="285"/>
    </location>
</feature>
<organism evidence="2 3">
    <name type="scientific">Zizania palustris</name>
    <name type="common">Northern wild rice</name>
    <dbReference type="NCBI Taxonomy" id="103762"/>
    <lineage>
        <taxon>Eukaryota</taxon>
        <taxon>Viridiplantae</taxon>
        <taxon>Streptophyta</taxon>
        <taxon>Embryophyta</taxon>
        <taxon>Tracheophyta</taxon>
        <taxon>Spermatophyta</taxon>
        <taxon>Magnoliopsida</taxon>
        <taxon>Liliopsida</taxon>
        <taxon>Poales</taxon>
        <taxon>Poaceae</taxon>
        <taxon>BOP clade</taxon>
        <taxon>Oryzoideae</taxon>
        <taxon>Oryzeae</taxon>
        <taxon>Zizaniinae</taxon>
        <taxon>Zizania</taxon>
    </lineage>
</organism>
<feature type="compositionally biased region" description="Low complexity" evidence="1">
    <location>
        <begin position="164"/>
        <end position="178"/>
    </location>
</feature>
<reference evidence="2" key="1">
    <citation type="journal article" date="2021" name="bioRxiv">
        <title>Whole Genome Assembly and Annotation of Northern Wild Rice, Zizania palustris L., Supports a Whole Genome Duplication in the Zizania Genus.</title>
        <authorList>
            <person name="Haas M."/>
            <person name="Kono T."/>
            <person name="Macchietto M."/>
            <person name="Millas R."/>
            <person name="McGilp L."/>
            <person name="Shao M."/>
            <person name="Duquette J."/>
            <person name="Hirsch C.N."/>
            <person name="Kimball J."/>
        </authorList>
    </citation>
    <scope>NUCLEOTIDE SEQUENCE</scope>
    <source>
        <tissue evidence="2">Fresh leaf tissue</tissue>
    </source>
</reference>
<dbReference type="AlphaFoldDB" id="A0A8J5WXJ8"/>
<accession>A0A8J5WXJ8</accession>
<feature type="compositionally biased region" description="Low complexity" evidence="1">
    <location>
        <begin position="14"/>
        <end position="34"/>
    </location>
</feature>
<dbReference type="OrthoDB" id="1750756at2759"/>
<evidence type="ECO:0000313" key="3">
    <source>
        <dbReference type="Proteomes" id="UP000729402"/>
    </source>
</evidence>
<dbReference type="InterPro" id="IPR039266">
    <property type="entry name" value="EN-1/SPM"/>
</dbReference>
<name>A0A8J5WXJ8_ZIZPA</name>
<feature type="region of interest" description="Disordered" evidence="1">
    <location>
        <begin position="1"/>
        <end position="68"/>
    </location>
</feature>
<evidence type="ECO:0000256" key="1">
    <source>
        <dbReference type="SAM" id="MobiDB-lite"/>
    </source>
</evidence>
<feature type="compositionally biased region" description="Pro residues" evidence="1">
    <location>
        <begin position="239"/>
        <end position="249"/>
    </location>
</feature>
<proteinExistence type="predicted"/>
<keyword evidence="3" id="KW-1185">Reference proteome</keyword>
<dbReference type="GO" id="GO:0032196">
    <property type="term" value="P:transposition"/>
    <property type="evidence" value="ECO:0007669"/>
    <property type="project" value="InterPro"/>
</dbReference>
<dbReference type="PANTHER" id="PTHR33157:SF14">
    <property type="entry name" value="AUTONOMOUS TRANSPOSABLE ELEMENT EN-1 MOSAIC PROTEIN"/>
    <property type="match status" value="1"/>
</dbReference>
<dbReference type="EMBL" id="JAAALK010000079">
    <property type="protein sequence ID" value="KAG8097536.1"/>
    <property type="molecule type" value="Genomic_DNA"/>
</dbReference>
<feature type="region of interest" description="Disordered" evidence="1">
    <location>
        <begin position="164"/>
        <end position="188"/>
    </location>
</feature>